<dbReference type="InterPro" id="IPR036179">
    <property type="entry name" value="Ig-like_dom_sf"/>
</dbReference>
<protein>
    <recommendedName>
        <fullName evidence="2">Ig-like domain-containing protein</fullName>
    </recommendedName>
</protein>
<feature type="region of interest" description="Disordered" evidence="1">
    <location>
        <begin position="123"/>
        <end position="210"/>
    </location>
</feature>
<dbReference type="AlphaFoldDB" id="A0A6G1SQ75"/>
<dbReference type="InterPro" id="IPR013783">
    <property type="entry name" value="Ig-like_fold"/>
</dbReference>
<dbReference type="Gene3D" id="2.60.40.10">
    <property type="entry name" value="Immunoglobulins"/>
    <property type="match status" value="1"/>
</dbReference>
<dbReference type="InterPro" id="IPR013151">
    <property type="entry name" value="Immunoglobulin_dom"/>
</dbReference>
<dbReference type="Pfam" id="PF00047">
    <property type="entry name" value="ig"/>
    <property type="match status" value="1"/>
</dbReference>
<dbReference type="PANTHER" id="PTHR21261:SF15">
    <property type="entry name" value="BEATEN PATH IIIA, ISOFORM D-RELATED"/>
    <property type="match status" value="1"/>
</dbReference>
<dbReference type="InterPro" id="IPR007110">
    <property type="entry name" value="Ig-like_dom"/>
</dbReference>
<proteinExistence type="predicted"/>
<dbReference type="SUPFAM" id="SSF48726">
    <property type="entry name" value="Immunoglobulin"/>
    <property type="match status" value="1"/>
</dbReference>
<dbReference type="SMART" id="SM00409">
    <property type="entry name" value="IG"/>
    <property type="match status" value="1"/>
</dbReference>
<feature type="compositionally biased region" description="Low complexity" evidence="1">
    <location>
        <begin position="126"/>
        <end position="138"/>
    </location>
</feature>
<dbReference type="PROSITE" id="PS50835">
    <property type="entry name" value="IG_LIKE"/>
    <property type="match status" value="1"/>
</dbReference>
<name>A0A6G1SQ75_9ACAR</name>
<sequence>MLAGVSVGCSSASLKNCDHTLEKKLVVLLLIVLALTSDLFEHLNHNKQAHTDKETIINGNNKGTSNSNSSSSLGQYHHWCTYFNNADANRGAPAGATAPGPTPCELYLISNSHYDLIVPIQRIPPSQGRGQRVQSSSSLRWLGANGGGRPTTSYTNEEAPFCQSVNDNQEASNESQENQSGGSEGADGYHSGSPTPLPMISHSRDPAQQKVEFRSNRIKSGFCNTKAHYEPPTQTIPSSPQQQQLNHRKWSLSIIGMAEAIRLVRIEAPHSIQAGQQLKLRCLYETRGDKLQSLAWYRNGREFYRFQPFERRQPVLAFNSTGVHVDLSKSRNHTVYLTNTTLETSGRYRCEATGTTFQEAKLETFIEVTPASSSGGGWNHERTQIMLVINALTHIAYNIIIHLVHRIKI</sequence>
<dbReference type="InterPro" id="IPR003599">
    <property type="entry name" value="Ig_sub"/>
</dbReference>
<gene>
    <name evidence="3" type="ORF">g.20075</name>
</gene>
<dbReference type="EMBL" id="GGYP01007272">
    <property type="protein sequence ID" value="MDE52043.1"/>
    <property type="molecule type" value="Transcribed_RNA"/>
</dbReference>
<organism evidence="3">
    <name type="scientific">Aceria tosichella</name>
    <name type="common">wheat curl mite</name>
    <dbReference type="NCBI Taxonomy" id="561515"/>
    <lineage>
        <taxon>Eukaryota</taxon>
        <taxon>Metazoa</taxon>
        <taxon>Ecdysozoa</taxon>
        <taxon>Arthropoda</taxon>
        <taxon>Chelicerata</taxon>
        <taxon>Arachnida</taxon>
        <taxon>Acari</taxon>
        <taxon>Acariformes</taxon>
        <taxon>Trombidiformes</taxon>
        <taxon>Prostigmata</taxon>
        <taxon>Eupodina</taxon>
        <taxon>Eriophyoidea</taxon>
        <taxon>Eriophyidae</taxon>
        <taxon>Eriophyinae</taxon>
        <taxon>Aceriini</taxon>
        <taxon>Aceria</taxon>
    </lineage>
</organism>
<evidence type="ECO:0000313" key="3">
    <source>
        <dbReference type="EMBL" id="MDE52043.1"/>
    </source>
</evidence>
<dbReference type="PANTHER" id="PTHR21261">
    <property type="entry name" value="BEAT PROTEIN"/>
    <property type="match status" value="1"/>
</dbReference>
<accession>A0A6G1SQ75</accession>
<feature type="compositionally biased region" description="Polar residues" evidence="1">
    <location>
        <begin position="163"/>
        <end position="181"/>
    </location>
</feature>
<evidence type="ECO:0000256" key="1">
    <source>
        <dbReference type="SAM" id="MobiDB-lite"/>
    </source>
</evidence>
<feature type="domain" description="Ig-like" evidence="2">
    <location>
        <begin position="231"/>
        <end position="363"/>
    </location>
</feature>
<evidence type="ECO:0000259" key="2">
    <source>
        <dbReference type="PROSITE" id="PS50835"/>
    </source>
</evidence>
<reference evidence="3" key="1">
    <citation type="submission" date="2018-10" db="EMBL/GenBank/DDBJ databases">
        <title>Transcriptome assembly of Aceria tosichella (Wheat curl mite) Type 2.</title>
        <authorList>
            <person name="Scully E.D."/>
            <person name="Geib S.M."/>
            <person name="Palmer N.A."/>
            <person name="Gupta A.K."/>
            <person name="Sarath G."/>
            <person name="Tatineni S."/>
        </authorList>
    </citation>
    <scope>NUCLEOTIDE SEQUENCE</scope>
    <source>
        <strain evidence="3">LincolnNE</strain>
    </source>
</reference>